<gene>
    <name evidence="3" type="ORF">PR001_g30623</name>
    <name evidence="2" type="ORF">PR002_g30473</name>
    <name evidence="4" type="ORF">PR003_g31668</name>
</gene>
<evidence type="ECO:0000313" key="2">
    <source>
        <dbReference type="EMBL" id="KAE8959643.1"/>
    </source>
</evidence>
<proteinExistence type="predicted"/>
<evidence type="ECO:0000313" key="6">
    <source>
        <dbReference type="Proteomes" id="UP000434957"/>
    </source>
</evidence>
<keyword evidence="6" id="KW-1185">Reference proteome</keyword>
<name>A0A6A4B483_9STRA</name>
<evidence type="ECO:0000313" key="7">
    <source>
        <dbReference type="Proteomes" id="UP000435112"/>
    </source>
</evidence>
<evidence type="ECO:0000313" key="5">
    <source>
        <dbReference type="Proteomes" id="UP000429607"/>
    </source>
</evidence>
<dbReference type="Proteomes" id="UP000434957">
    <property type="component" value="Unassembled WGS sequence"/>
</dbReference>
<feature type="region of interest" description="Disordered" evidence="1">
    <location>
        <begin position="1"/>
        <end position="43"/>
    </location>
</feature>
<dbReference type="EMBL" id="QXFV01007060">
    <property type="protein sequence ID" value="KAE8959721.1"/>
    <property type="molecule type" value="Genomic_DNA"/>
</dbReference>
<accession>A0A6A4B483</accession>
<dbReference type="Proteomes" id="UP000429607">
    <property type="component" value="Unassembled WGS sequence"/>
</dbReference>
<protein>
    <submittedName>
        <fullName evidence="4">Uncharacterized protein</fullName>
    </submittedName>
</protein>
<dbReference type="EMBL" id="QXFU01006947">
    <property type="protein sequence ID" value="KAE8959643.1"/>
    <property type="molecule type" value="Genomic_DNA"/>
</dbReference>
<reference evidence="4 6" key="1">
    <citation type="submission" date="2018-08" db="EMBL/GenBank/DDBJ databases">
        <title>Genomic investigation of the strawberry pathogen Phytophthora fragariae indicates pathogenicity is determined by transcriptional variation in three key races.</title>
        <authorList>
            <person name="Adams T.M."/>
            <person name="Armitage A.D."/>
            <person name="Sobczyk M.K."/>
            <person name="Bates H.J."/>
            <person name="Dunwell J.M."/>
            <person name="Nellist C.F."/>
            <person name="Harrison R.J."/>
        </authorList>
    </citation>
    <scope>NUCLEOTIDE SEQUENCE [LARGE SCALE GENOMIC DNA]</scope>
    <source>
        <strain evidence="3 5">SCRP249</strain>
        <strain evidence="2 7">SCRP324</strain>
        <strain evidence="4 6">SCRP333</strain>
    </source>
</reference>
<dbReference type="EMBL" id="QXFT01006870">
    <property type="protein sequence ID" value="KAE9267758.1"/>
    <property type="molecule type" value="Genomic_DNA"/>
</dbReference>
<dbReference type="Proteomes" id="UP000435112">
    <property type="component" value="Unassembled WGS sequence"/>
</dbReference>
<comment type="caution">
    <text evidence="4">The sequence shown here is derived from an EMBL/GenBank/DDBJ whole genome shotgun (WGS) entry which is preliminary data.</text>
</comment>
<dbReference type="AlphaFoldDB" id="A0A6A4B483"/>
<evidence type="ECO:0000313" key="3">
    <source>
        <dbReference type="EMBL" id="KAE8959721.1"/>
    </source>
</evidence>
<sequence length="57" mass="5778">MGIGPEVFPGEPGYDTPSVYSSSVGSLSGSVGSSTSGSGTFCNQACPDVYDRPCLRN</sequence>
<organism evidence="4 6">
    <name type="scientific">Phytophthora rubi</name>
    <dbReference type="NCBI Taxonomy" id="129364"/>
    <lineage>
        <taxon>Eukaryota</taxon>
        <taxon>Sar</taxon>
        <taxon>Stramenopiles</taxon>
        <taxon>Oomycota</taxon>
        <taxon>Peronosporomycetes</taxon>
        <taxon>Peronosporales</taxon>
        <taxon>Peronosporaceae</taxon>
        <taxon>Phytophthora</taxon>
    </lineage>
</organism>
<feature type="compositionally biased region" description="Low complexity" evidence="1">
    <location>
        <begin position="18"/>
        <end position="39"/>
    </location>
</feature>
<evidence type="ECO:0000313" key="4">
    <source>
        <dbReference type="EMBL" id="KAE9267758.1"/>
    </source>
</evidence>
<evidence type="ECO:0000256" key="1">
    <source>
        <dbReference type="SAM" id="MobiDB-lite"/>
    </source>
</evidence>